<dbReference type="RefSeq" id="WP_055430005.1">
    <property type="nucleotide sequence ID" value="NZ_CP015105.1"/>
</dbReference>
<dbReference type="EMBL" id="FOIW01000003">
    <property type="protein sequence ID" value="SEW23948.1"/>
    <property type="molecule type" value="Genomic_DNA"/>
</dbReference>
<dbReference type="OrthoDB" id="53060at2157"/>
<accession>A0A0Q2MQ21</accession>
<dbReference type="PATRIC" id="fig|277988.4.peg.1972"/>
<protein>
    <recommendedName>
        <fullName evidence="7">DUF531 domain-containing protein</fullName>
    </recommendedName>
</protein>
<proteinExistence type="predicted"/>
<dbReference type="AlphaFoldDB" id="A0A0Q2MQ21"/>
<reference evidence="1 6" key="2">
    <citation type="submission" date="2016-04" db="EMBL/GenBank/DDBJ databases">
        <title>Complete genome sequence of Thermococcus thioreducens type strain OGL-20P.</title>
        <authorList>
            <person name="Oger P.M."/>
        </authorList>
    </citation>
    <scope>NUCLEOTIDE SEQUENCE [LARGE SCALE GENOMIC DNA]</scope>
    <source>
        <strain evidence="1 6">OGL-20P</strain>
    </source>
</reference>
<evidence type="ECO:0000313" key="2">
    <source>
        <dbReference type="EMBL" id="KQH81759.1"/>
    </source>
</evidence>
<evidence type="ECO:0000313" key="6">
    <source>
        <dbReference type="Proteomes" id="UP000250136"/>
    </source>
</evidence>
<dbReference type="EMBL" id="CP015105">
    <property type="protein sequence ID" value="ASJ13402.1"/>
    <property type="molecule type" value="Genomic_DNA"/>
</dbReference>
<dbReference type="STRING" id="277988.SAMN05216170_2345"/>
<dbReference type="Proteomes" id="UP000250136">
    <property type="component" value="Chromosome"/>
</dbReference>
<name>A0A0Q2MQ21_9EURY</name>
<evidence type="ECO:0000313" key="1">
    <source>
        <dbReference type="EMBL" id="ASJ13402.1"/>
    </source>
</evidence>
<dbReference type="GeneID" id="33334992"/>
<organism evidence="2 4">
    <name type="scientific">Thermococcus thioreducens</name>
    <dbReference type="NCBI Taxonomy" id="277988"/>
    <lineage>
        <taxon>Archaea</taxon>
        <taxon>Methanobacteriati</taxon>
        <taxon>Methanobacteriota</taxon>
        <taxon>Thermococci</taxon>
        <taxon>Thermococcales</taxon>
        <taxon>Thermococcaceae</taxon>
        <taxon>Thermococcus</taxon>
    </lineage>
</organism>
<dbReference type="EMBL" id="LIXN01000016">
    <property type="protein sequence ID" value="KQH81759.1"/>
    <property type="molecule type" value="Genomic_DNA"/>
</dbReference>
<keyword evidence="6" id="KW-1185">Reference proteome</keyword>
<sequence>MLTLALYNTYDPKRLHEAHLRAIARAGPIAYAYGFHLALVGFPLEGEPLDVAREIAGHTTIGEGGKYLLELAERNRFHILEFPRRGFPPQFGIPVATTRKPGEEKEITPLELAERALRGESFLLLVGLGRHGLPKEIFKTARYHMDITGNGISLETCTAIGAIPARISTLMEALKWRTHGKRTWRGY</sequence>
<dbReference type="Proteomes" id="UP000182125">
    <property type="component" value="Unassembled WGS sequence"/>
</dbReference>
<dbReference type="Proteomes" id="UP000051862">
    <property type="component" value="Unassembled WGS sequence"/>
</dbReference>
<evidence type="ECO:0008006" key="7">
    <source>
        <dbReference type="Google" id="ProtNLM"/>
    </source>
</evidence>
<dbReference type="PIRSF" id="PIRSF006006">
    <property type="entry name" value="UCP006006"/>
    <property type="match status" value="1"/>
</dbReference>
<evidence type="ECO:0000313" key="4">
    <source>
        <dbReference type="Proteomes" id="UP000051862"/>
    </source>
</evidence>
<gene>
    <name evidence="1" type="ORF">A3L14_11155</name>
    <name evidence="2" type="ORF">AMR53_09375</name>
    <name evidence="3" type="ORF">SAMN05216170_2345</name>
</gene>
<evidence type="ECO:0000313" key="3">
    <source>
        <dbReference type="EMBL" id="SEW23948.1"/>
    </source>
</evidence>
<dbReference type="KEGG" id="ttd:A3L14_11155"/>
<reference evidence="3 5" key="3">
    <citation type="submission" date="2016-10" db="EMBL/GenBank/DDBJ databases">
        <authorList>
            <person name="de Groot N.N."/>
        </authorList>
    </citation>
    <scope>NUCLEOTIDE SEQUENCE [LARGE SCALE GENOMIC DNA]</scope>
    <source>
        <strain evidence="3 5">OGL-20</strain>
    </source>
</reference>
<dbReference type="InterPro" id="IPR007501">
    <property type="entry name" value="DUF531"/>
</dbReference>
<evidence type="ECO:0000313" key="5">
    <source>
        <dbReference type="Proteomes" id="UP000182125"/>
    </source>
</evidence>
<dbReference type="Pfam" id="PF04407">
    <property type="entry name" value="DUF531"/>
    <property type="match status" value="1"/>
</dbReference>
<reference evidence="2 4" key="1">
    <citation type="submission" date="2015-08" db="EMBL/GenBank/DDBJ databases">
        <title>Thermococcus thioreducens DSM 14981 genome sequencing.</title>
        <authorList>
            <person name="Hong S.-J."/>
            <person name="Kim M.-C."/>
            <person name="Shin J.-H."/>
        </authorList>
    </citation>
    <scope>NUCLEOTIDE SEQUENCE [LARGE SCALE GENOMIC DNA]</scope>
    <source>
        <strain evidence="2 4">DSM 14981</strain>
    </source>
</reference>